<dbReference type="PANTHER" id="PTHR47371">
    <property type="entry name" value="LIPOTEICHOIC ACID SYNTHASE"/>
    <property type="match status" value="1"/>
</dbReference>
<evidence type="ECO:0000256" key="6">
    <source>
        <dbReference type="SAM" id="Phobius"/>
    </source>
</evidence>
<evidence type="ECO:0000256" key="3">
    <source>
        <dbReference type="ARBA" id="ARBA00022692"/>
    </source>
</evidence>
<keyword evidence="9" id="KW-1185">Reference proteome</keyword>
<dbReference type="PANTHER" id="PTHR47371:SF3">
    <property type="entry name" value="PHOSPHOGLYCEROL TRANSFERASE I"/>
    <property type="match status" value="1"/>
</dbReference>
<proteinExistence type="predicted"/>
<organism evidence="8 9">
    <name type="scientific">Anaeromyxobacter oryzae</name>
    <dbReference type="NCBI Taxonomy" id="2918170"/>
    <lineage>
        <taxon>Bacteria</taxon>
        <taxon>Pseudomonadati</taxon>
        <taxon>Myxococcota</taxon>
        <taxon>Myxococcia</taxon>
        <taxon>Myxococcales</taxon>
        <taxon>Cystobacterineae</taxon>
        <taxon>Anaeromyxobacteraceae</taxon>
        <taxon>Anaeromyxobacter</taxon>
    </lineage>
</organism>
<feature type="transmembrane region" description="Helical" evidence="6">
    <location>
        <begin position="154"/>
        <end position="173"/>
    </location>
</feature>
<accession>A0ABM7WPW8</accession>
<comment type="subcellular location">
    <subcellularLocation>
        <location evidence="1">Cell membrane</location>
        <topology evidence="1">Multi-pass membrane protein</topology>
    </subcellularLocation>
</comment>
<name>A0ABM7WPW8_9BACT</name>
<feature type="transmembrane region" description="Helical" evidence="6">
    <location>
        <begin position="12"/>
        <end position="32"/>
    </location>
</feature>
<dbReference type="Gene3D" id="3.30.1120.170">
    <property type="match status" value="1"/>
</dbReference>
<reference evidence="9" key="1">
    <citation type="journal article" date="2022" name="Int. J. Syst. Evol. Microbiol.">
        <title>Anaeromyxobacter oryzae sp. nov., Anaeromyxobacter diazotrophicus sp. nov. and Anaeromyxobacter paludicola sp. nov., isolated from paddy soils.</title>
        <authorList>
            <person name="Itoh H."/>
            <person name="Xu Z."/>
            <person name="Mise K."/>
            <person name="Masuda Y."/>
            <person name="Ushijima N."/>
            <person name="Hayakawa C."/>
            <person name="Shiratori Y."/>
            <person name="Senoo K."/>
        </authorList>
    </citation>
    <scope>NUCLEOTIDE SEQUENCE [LARGE SCALE GENOMIC DNA]</scope>
    <source>
        <strain evidence="9">Red232</strain>
    </source>
</reference>
<dbReference type="Pfam" id="PF00884">
    <property type="entry name" value="Sulfatase"/>
    <property type="match status" value="1"/>
</dbReference>
<dbReference type="InterPro" id="IPR000917">
    <property type="entry name" value="Sulfatase_N"/>
</dbReference>
<evidence type="ECO:0000259" key="7">
    <source>
        <dbReference type="Pfam" id="PF00884"/>
    </source>
</evidence>
<keyword evidence="3 6" id="KW-0812">Transmembrane</keyword>
<dbReference type="Gene3D" id="3.40.720.10">
    <property type="entry name" value="Alkaline Phosphatase, subunit A"/>
    <property type="match status" value="1"/>
</dbReference>
<evidence type="ECO:0000256" key="5">
    <source>
        <dbReference type="ARBA" id="ARBA00023136"/>
    </source>
</evidence>
<dbReference type="InterPro" id="IPR050448">
    <property type="entry name" value="OpgB/LTA_synthase_biosynth"/>
</dbReference>
<dbReference type="InterPro" id="IPR017850">
    <property type="entry name" value="Alkaline_phosphatase_core_sf"/>
</dbReference>
<gene>
    <name evidence="8" type="ORF">AMOR_05060</name>
</gene>
<dbReference type="InterPro" id="IPR012160">
    <property type="entry name" value="LtaS-like"/>
</dbReference>
<dbReference type="SUPFAM" id="SSF53649">
    <property type="entry name" value="Alkaline phosphatase-like"/>
    <property type="match status" value="1"/>
</dbReference>
<dbReference type="Proteomes" id="UP001162891">
    <property type="component" value="Chromosome"/>
</dbReference>
<keyword evidence="4 6" id="KW-1133">Transmembrane helix</keyword>
<keyword evidence="2" id="KW-1003">Cell membrane</keyword>
<keyword evidence="5 6" id="KW-0472">Membrane</keyword>
<dbReference type="CDD" id="cd16015">
    <property type="entry name" value="LTA_synthase"/>
    <property type="match status" value="1"/>
</dbReference>
<evidence type="ECO:0000313" key="9">
    <source>
        <dbReference type="Proteomes" id="UP001162891"/>
    </source>
</evidence>
<evidence type="ECO:0000256" key="4">
    <source>
        <dbReference type="ARBA" id="ARBA00022989"/>
    </source>
</evidence>
<sequence length="630" mass="67823">MILLARRAGRAVRPVLVPAVLGAWLVAKQLLWSPAFQGGASVPATAFVASVAVAMVVLGIALRYHGRAQLIALLALDATLTAVYQAHILYHRQFSELGSVATLAFASQAAQVRGAILPLFRRGDAPLWADVAVLALMAAVWRGREPSPTRRWHANALAIAGVVLFTTAAAPLLERPLTGPRHMGIARTEVATALNVVGYQLFDAATFALRRLDRSARSSLPEAIAYHRARTVPAGPLHGTQRGKDVIVVQLESVQASAVGRIVNGAPVTPSLDRLAHESLTFPEAFSQVGQGTTSDAELLAGCSLYPLETGAVFTERYDARLRCLPEVLREAGYRTVAMHANWPNFWNRDRMYPTMGYERFFSIRDFDASPVIGLGLSDVRFVEQAAERLATLPEPFYAVLVTLSNHAPFVDPNLPRALPLGALEGTMVGDYLNSVRFTDAAVGALVERLRATGVLDRSILVVYGDHNGVSRTASGTELVDVPARADRWLTYERRIPLLVRLPAGAHAGPRPAPAGQLDVAPTVADLLGVPPETSFFHGRSLVSDPPRPVVFPDGSAVSPELVYLSPEGRWGPLACLEAPTGAPVPPARCDALADHAARELRISRAEVNQDLFRWMLPAPPGMLHARGHP</sequence>
<dbReference type="EMBL" id="AP025591">
    <property type="protein sequence ID" value="BDG01510.1"/>
    <property type="molecule type" value="Genomic_DNA"/>
</dbReference>
<protein>
    <submittedName>
        <fullName evidence="8">Sulfatase</fullName>
    </submittedName>
</protein>
<evidence type="ECO:0000256" key="1">
    <source>
        <dbReference type="ARBA" id="ARBA00004651"/>
    </source>
</evidence>
<evidence type="ECO:0000313" key="8">
    <source>
        <dbReference type="EMBL" id="BDG01510.1"/>
    </source>
</evidence>
<evidence type="ECO:0000256" key="2">
    <source>
        <dbReference type="ARBA" id="ARBA00022475"/>
    </source>
</evidence>
<feature type="domain" description="Sulfatase N-terminal" evidence="7">
    <location>
        <begin position="245"/>
        <end position="530"/>
    </location>
</feature>
<dbReference type="PIRSF" id="PIRSF005091">
    <property type="entry name" value="Mmb_sulf_HI1246"/>
    <property type="match status" value="1"/>
</dbReference>
<feature type="transmembrane region" description="Helical" evidence="6">
    <location>
        <begin position="44"/>
        <end position="64"/>
    </location>
</feature>